<accession>J9UK93</accession>
<dbReference type="InterPro" id="IPR036591">
    <property type="entry name" value="YggU-like_sf"/>
</dbReference>
<evidence type="ECO:0000256" key="2">
    <source>
        <dbReference type="HAMAP-Rule" id="MF_00634"/>
    </source>
</evidence>
<sequence length="102" mass="11711">MKCFLVLDLQYQKFRKIVIMNIEVKVTASAKSNSFKKENGIYYIRISAKAIDGKANKAIIDFLSSELNLKKKDVEILKGEKSSKKLISLNIDEDKLESYFTK</sequence>
<comment type="similarity">
    <text evidence="1 2">Belongs to the UPF0235 family.</text>
</comment>
<dbReference type="SUPFAM" id="SSF69786">
    <property type="entry name" value="YggU-like"/>
    <property type="match status" value="1"/>
</dbReference>
<evidence type="ECO:0000256" key="1">
    <source>
        <dbReference type="ARBA" id="ARBA00010364"/>
    </source>
</evidence>
<gene>
    <name evidence="3" type="ORF">B2904_orf2238</name>
</gene>
<dbReference type="InterPro" id="IPR003746">
    <property type="entry name" value="DUF167"/>
</dbReference>
<dbReference type="AlphaFoldDB" id="J9UK93"/>
<dbReference type="Gene3D" id="3.30.1200.10">
    <property type="entry name" value="YggU-like"/>
    <property type="match status" value="1"/>
</dbReference>
<proteinExistence type="inferred from homology"/>
<dbReference type="PANTHER" id="PTHR13420">
    <property type="entry name" value="UPF0235 PROTEIN C15ORF40"/>
    <property type="match status" value="1"/>
</dbReference>
<dbReference type="HAMAP" id="MF_00634">
    <property type="entry name" value="UPF0235"/>
    <property type="match status" value="1"/>
</dbReference>
<dbReference type="Pfam" id="PF02594">
    <property type="entry name" value="DUF167"/>
    <property type="match status" value="1"/>
</dbReference>
<dbReference type="Proteomes" id="UP000007346">
    <property type="component" value="Chromosome"/>
</dbReference>
<dbReference type="PANTHER" id="PTHR13420:SF7">
    <property type="entry name" value="UPF0235 PROTEIN C15ORF40"/>
    <property type="match status" value="1"/>
</dbReference>
<evidence type="ECO:0000313" key="3">
    <source>
        <dbReference type="EMBL" id="AFR71566.1"/>
    </source>
</evidence>
<organism evidence="3 4">
    <name type="scientific">Brachyspira pilosicoli B2904</name>
    <dbReference type="NCBI Taxonomy" id="1133568"/>
    <lineage>
        <taxon>Bacteria</taxon>
        <taxon>Pseudomonadati</taxon>
        <taxon>Spirochaetota</taxon>
        <taxon>Spirochaetia</taxon>
        <taxon>Brachyspirales</taxon>
        <taxon>Brachyspiraceae</taxon>
        <taxon>Brachyspira</taxon>
    </lineage>
</organism>
<dbReference type="HOGENOM" id="CLU_130694_5_3_12"/>
<name>J9UK93_BRAPL</name>
<protein>
    <recommendedName>
        <fullName evidence="2">UPF0235 protein B2904_orf2238</fullName>
    </recommendedName>
</protein>
<dbReference type="PATRIC" id="fig|1133568.3.peg.2241"/>
<dbReference type="EMBL" id="CP003490">
    <property type="protein sequence ID" value="AFR71566.1"/>
    <property type="molecule type" value="Genomic_DNA"/>
</dbReference>
<evidence type="ECO:0000313" key="4">
    <source>
        <dbReference type="Proteomes" id="UP000007346"/>
    </source>
</evidence>
<dbReference type="SMART" id="SM01152">
    <property type="entry name" value="DUF167"/>
    <property type="match status" value="1"/>
</dbReference>
<dbReference type="KEGG" id="bpj:B2904_orf2238"/>
<dbReference type="GO" id="GO:0005737">
    <property type="term" value="C:cytoplasm"/>
    <property type="evidence" value="ECO:0007669"/>
    <property type="project" value="TreeGrafter"/>
</dbReference>
<reference evidence="3 4" key="1">
    <citation type="journal article" date="2012" name="BMC Genomics">
        <title>Comparative genomics of Brachyspira pilosicoli strains: genome rearrangements, reductions and correlation of genetic compliment with phenotypic diversity.</title>
        <authorList>
            <person name="Mappley L.J."/>
            <person name="Black M.L."/>
            <person name="Abuoun M."/>
            <person name="Darby A.C."/>
            <person name="Woodward M.J."/>
            <person name="Parkhill J."/>
            <person name="Turner A.K."/>
            <person name="Bellgard M.I."/>
            <person name="La T."/>
            <person name="Phillips N.D."/>
            <person name="La Ragione R.M."/>
            <person name="Hampson D.J."/>
        </authorList>
    </citation>
    <scope>NUCLEOTIDE SEQUENCE [LARGE SCALE GENOMIC DNA]</scope>
    <source>
        <strain evidence="3">B2904</strain>
    </source>
</reference>
<dbReference type="NCBIfam" id="TIGR00251">
    <property type="entry name" value="DUF167 family protein"/>
    <property type="match status" value="1"/>
</dbReference>